<dbReference type="Gene3D" id="3.40.960.10">
    <property type="entry name" value="VSR Endonuclease"/>
    <property type="match status" value="1"/>
</dbReference>
<evidence type="ECO:0000313" key="1">
    <source>
        <dbReference type="EMBL" id="MPN11437.1"/>
    </source>
</evidence>
<organism evidence="1">
    <name type="scientific">bioreactor metagenome</name>
    <dbReference type="NCBI Taxonomy" id="1076179"/>
    <lineage>
        <taxon>unclassified sequences</taxon>
        <taxon>metagenomes</taxon>
        <taxon>ecological metagenomes</taxon>
    </lineage>
</organism>
<dbReference type="EMBL" id="VSSQ01057651">
    <property type="protein sequence ID" value="MPN11437.1"/>
    <property type="molecule type" value="Genomic_DNA"/>
</dbReference>
<evidence type="ECO:0008006" key="2">
    <source>
        <dbReference type="Google" id="ProtNLM"/>
    </source>
</evidence>
<proteinExistence type="predicted"/>
<dbReference type="AlphaFoldDB" id="A0A645FB05"/>
<comment type="caution">
    <text evidence="1">The sequence shown here is derived from an EMBL/GenBank/DDBJ whole genome shotgun (WGS) entry which is preliminary data.</text>
</comment>
<reference evidence="1" key="1">
    <citation type="submission" date="2019-08" db="EMBL/GenBank/DDBJ databases">
        <authorList>
            <person name="Kucharzyk K."/>
            <person name="Murdoch R.W."/>
            <person name="Higgins S."/>
            <person name="Loffler F."/>
        </authorList>
    </citation>
    <scope>NUCLEOTIDE SEQUENCE</scope>
</reference>
<gene>
    <name evidence="1" type="ORF">SDC9_158738</name>
</gene>
<sequence length="80" mass="9507">MSYDVFIPKLNVAIEYQGKQHFESIDFFGGELNFRLTQIRDDEKKRISANNGVKLGYINYWEDITQKLVLERVYCLIDKK</sequence>
<name>A0A645FB05_9ZZZZ</name>
<accession>A0A645FB05</accession>
<protein>
    <recommendedName>
        <fullName evidence="2">DUF559 domain-containing protein</fullName>
    </recommendedName>
</protein>